<keyword evidence="3" id="KW-1185">Reference proteome</keyword>
<evidence type="ECO:0000313" key="2">
    <source>
        <dbReference type="EMBL" id="PKI82575.1"/>
    </source>
</evidence>
<feature type="transmembrane region" description="Helical" evidence="1">
    <location>
        <begin position="50"/>
        <end position="72"/>
    </location>
</feature>
<sequence length="422" mass="48565">MADAPLPVSFIVSGPVQILVIGIVLAMSAVLFVQLIFTGPYHYQLNKVNFIFQILSSFLFFALMAVIAALALNYDKQYGTTYPYVFPFTLDPLIKIGEDRPVVQRVFASILPALAMITGHFTHIQFLTLLFPSALEARLIYWMLGPLAIIEAGMYFSQLANTHVVKVRDLGDAIESVCESTLSLLYMFALTFWGVFVCGRRAWRTDGATTMFGSAALTLALFKTVVSFIHIAYDRIDWILFISWALTIWQSWLGFWWWVSAGMARMRKRHLQKRLTQEEQHVDTASRRWFDVLAFRRKRGTDPESFVMDEAVLSEESAETPLSPRESTVDTSTLYLEPWIVRFGNVLERYQPSMMRRRMERLRAAHAQAAEHAAREQALAYAQVQHRMQFFSKNHVLQLNKLMQRMAEGKRESRLQDRTSYE</sequence>
<feature type="transmembrane region" description="Helical" evidence="1">
    <location>
        <begin position="106"/>
        <end position="127"/>
    </location>
</feature>
<keyword evidence="1" id="KW-0812">Transmembrane</keyword>
<dbReference type="STRING" id="2020962.A0A2N1J7N6"/>
<feature type="transmembrane region" description="Helical" evidence="1">
    <location>
        <begin position="139"/>
        <end position="160"/>
    </location>
</feature>
<accession>A0A2N1J7N6</accession>
<feature type="transmembrane region" description="Helical" evidence="1">
    <location>
        <begin position="211"/>
        <end position="232"/>
    </location>
</feature>
<reference evidence="2 3" key="1">
    <citation type="submission" date="2017-10" db="EMBL/GenBank/DDBJ databases">
        <title>A novel species of cold-tolerant Malassezia isolated from bats.</title>
        <authorList>
            <person name="Lorch J.M."/>
            <person name="Palmer J.M."/>
            <person name="Vanderwolf K.J."/>
            <person name="Schmidt K.Z."/>
            <person name="Verant M.L."/>
            <person name="Weller T.J."/>
            <person name="Blehert D.S."/>
        </authorList>
    </citation>
    <scope>NUCLEOTIDE SEQUENCE [LARGE SCALE GENOMIC DNA]</scope>
    <source>
        <strain evidence="2 3">NWHC:44797-103</strain>
    </source>
</reference>
<keyword evidence="1" id="KW-1133">Transmembrane helix</keyword>
<evidence type="ECO:0000256" key="1">
    <source>
        <dbReference type="SAM" id="Phobius"/>
    </source>
</evidence>
<organism evidence="2 3">
    <name type="scientific">Malassezia vespertilionis</name>
    <dbReference type="NCBI Taxonomy" id="2020962"/>
    <lineage>
        <taxon>Eukaryota</taxon>
        <taxon>Fungi</taxon>
        <taxon>Dikarya</taxon>
        <taxon>Basidiomycota</taxon>
        <taxon>Ustilaginomycotina</taxon>
        <taxon>Malasseziomycetes</taxon>
        <taxon>Malasseziales</taxon>
        <taxon>Malasseziaceae</taxon>
        <taxon>Malassezia</taxon>
    </lineage>
</organism>
<protein>
    <submittedName>
        <fullName evidence="2">Uncharacterized protein</fullName>
    </submittedName>
</protein>
<dbReference type="OrthoDB" id="3357304at2759"/>
<feature type="transmembrane region" description="Helical" evidence="1">
    <location>
        <begin position="238"/>
        <end position="259"/>
    </location>
</feature>
<proteinExistence type="predicted"/>
<dbReference type="EMBL" id="KZ454994">
    <property type="protein sequence ID" value="PKI82575.1"/>
    <property type="molecule type" value="Genomic_DNA"/>
</dbReference>
<name>A0A2N1J7N6_9BASI</name>
<dbReference type="Proteomes" id="UP000232875">
    <property type="component" value="Unassembled WGS sequence"/>
</dbReference>
<dbReference type="AlphaFoldDB" id="A0A2N1J7N6"/>
<gene>
    <name evidence="2" type="ORF">MVES_003368</name>
</gene>
<keyword evidence="1" id="KW-0472">Membrane</keyword>
<feature type="transmembrane region" description="Helical" evidence="1">
    <location>
        <begin position="16"/>
        <end position="38"/>
    </location>
</feature>
<feature type="transmembrane region" description="Helical" evidence="1">
    <location>
        <begin position="180"/>
        <end position="199"/>
    </location>
</feature>
<evidence type="ECO:0000313" key="3">
    <source>
        <dbReference type="Proteomes" id="UP000232875"/>
    </source>
</evidence>